<proteinExistence type="predicted"/>
<reference evidence="2 3" key="1">
    <citation type="submission" date="2024-06" db="EMBL/GenBank/DDBJ databases">
        <title>A chromosome level genome sequence of Diviner's sage (Salvia divinorum).</title>
        <authorList>
            <person name="Ford S.A."/>
            <person name="Ro D.-K."/>
            <person name="Ness R.W."/>
            <person name="Phillips M.A."/>
        </authorList>
    </citation>
    <scope>NUCLEOTIDE SEQUENCE [LARGE SCALE GENOMIC DNA]</scope>
    <source>
        <strain evidence="2">SAF-2024a</strain>
        <tissue evidence="2">Leaf</tissue>
    </source>
</reference>
<feature type="signal peptide" evidence="1">
    <location>
        <begin position="1"/>
        <end position="19"/>
    </location>
</feature>
<dbReference type="AlphaFoldDB" id="A0ABD1FZS1"/>
<gene>
    <name evidence="2" type="ORF">AAHA92_29724</name>
</gene>
<keyword evidence="3" id="KW-1185">Reference proteome</keyword>
<name>A0ABD1FZS1_SALDI</name>
<dbReference type="EMBL" id="JBEAFC010000011">
    <property type="protein sequence ID" value="KAL1537182.1"/>
    <property type="molecule type" value="Genomic_DNA"/>
</dbReference>
<organism evidence="2 3">
    <name type="scientific">Salvia divinorum</name>
    <name type="common">Maria pastora</name>
    <name type="synonym">Diviner's sage</name>
    <dbReference type="NCBI Taxonomy" id="28513"/>
    <lineage>
        <taxon>Eukaryota</taxon>
        <taxon>Viridiplantae</taxon>
        <taxon>Streptophyta</taxon>
        <taxon>Embryophyta</taxon>
        <taxon>Tracheophyta</taxon>
        <taxon>Spermatophyta</taxon>
        <taxon>Magnoliopsida</taxon>
        <taxon>eudicotyledons</taxon>
        <taxon>Gunneridae</taxon>
        <taxon>Pentapetalae</taxon>
        <taxon>asterids</taxon>
        <taxon>lamiids</taxon>
        <taxon>Lamiales</taxon>
        <taxon>Lamiaceae</taxon>
        <taxon>Nepetoideae</taxon>
        <taxon>Mentheae</taxon>
        <taxon>Salviinae</taxon>
        <taxon>Salvia</taxon>
        <taxon>Salvia subgen. Calosphace</taxon>
    </lineage>
</organism>
<evidence type="ECO:0000313" key="3">
    <source>
        <dbReference type="Proteomes" id="UP001567538"/>
    </source>
</evidence>
<keyword evidence="1" id="KW-0732">Signal</keyword>
<dbReference type="Proteomes" id="UP001567538">
    <property type="component" value="Unassembled WGS sequence"/>
</dbReference>
<comment type="caution">
    <text evidence="2">The sequence shown here is derived from an EMBL/GenBank/DDBJ whole genome shotgun (WGS) entry which is preliminary data.</text>
</comment>
<accession>A0ABD1FZS1</accession>
<evidence type="ECO:0000256" key="1">
    <source>
        <dbReference type="SAM" id="SignalP"/>
    </source>
</evidence>
<sequence length="300" mass="33677">MIQIITLLAFSLLPHKYHAIFRAQIATILSVSTCRFKGAEIVEEMGCITSKAITRSMSIREELRHGFQSRSEAWDELLTSHIANTNATTFTPPSIDVADHPPPANADPCLFTRSKSCHTLREDVPDFKNGKRSLSFHTVEEYDALLERIRAQDGSPWDDVELRGLAEDEEGERCDIDFAEEETGWKRKAVARGLKSLDVSSVEVPAVARLRRKMVEQAQIYSPGSYVTPKFGSYNAPAVAMTQDDTKQDAAVFSPELLAAFEDCMQQLQVEEDTILNQILVDHSFENEIKHVQHNPLVES</sequence>
<protein>
    <submittedName>
        <fullName evidence="2">Uncharacterized protein</fullName>
    </submittedName>
</protein>
<feature type="chain" id="PRO_5044846050" evidence="1">
    <location>
        <begin position="20"/>
        <end position="300"/>
    </location>
</feature>
<evidence type="ECO:0000313" key="2">
    <source>
        <dbReference type="EMBL" id="KAL1537182.1"/>
    </source>
</evidence>